<dbReference type="Proteomes" id="UP000298663">
    <property type="component" value="Unassembled WGS sequence"/>
</dbReference>
<evidence type="ECO:0000313" key="3">
    <source>
        <dbReference type="Proteomes" id="UP000298663"/>
    </source>
</evidence>
<comment type="caution">
    <text evidence="2">The sequence shown here is derived from an EMBL/GenBank/DDBJ whole genome shotgun (WGS) entry which is preliminary data.</text>
</comment>
<protein>
    <submittedName>
        <fullName evidence="2">Uncharacterized protein</fullName>
    </submittedName>
</protein>
<reference evidence="2 3" key="1">
    <citation type="journal article" date="2015" name="Genome Biol.">
        <title>Comparative genomics of Steinernema reveals deeply conserved gene regulatory networks.</title>
        <authorList>
            <person name="Dillman A.R."/>
            <person name="Macchietto M."/>
            <person name="Porter C.F."/>
            <person name="Rogers A."/>
            <person name="Williams B."/>
            <person name="Antoshechkin I."/>
            <person name="Lee M.M."/>
            <person name="Goodwin Z."/>
            <person name="Lu X."/>
            <person name="Lewis E.E."/>
            <person name="Goodrich-Blair H."/>
            <person name="Stock S.P."/>
            <person name="Adams B.J."/>
            <person name="Sternberg P.W."/>
            <person name="Mortazavi A."/>
        </authorList>
    </citation>
    <scope>NUCLEOTIDE SEQUENCE [LARGE SCALE GENOMIC DNA]</scope>
    <source>
        <strain evidence="2 3">ALL</strain>
    </source>
</reference>
<sequence length="73" mass="8038">MEGASFARQSHLYCEPPERGFGESRGLREEERGDGEAGRGKGRSCVPKTRKLGRIRAQSGVFRVLARSDRSAS</sequence>
<keyword evidence="3" id="KW-1185">Reference proteome</keyword>
<feature type="compositionally biased region" description="Basic and acidic residues" evidence="1">
    <location>
        <begin position="16"/>
        <end position="39"/>
    </location>
</feature>
<reference evidence="2 3" key="2">
    <citation type="journal article" date="2019" name="G3 (Bethesda)">
        <title>Hybrid Assembly of the Genome of the Entomopathogenic Nematode Steinernema carpocapsae Identifies the X-Chromosome.</title>
        <authorList>
            <person name="Serra L."/>
            <person name="Macchietto M."/>
            <person name="Macias-Munoz A."/>
            <person name="McGill C.J."/>
            <person name="Rodriguez I.M."/>
            <person name="Rodriguez B."/>
            <person name="Murad R."/>
            <person name="Mortazavi A."/>
        </authorList>
    </citation>
    <scope>NUCLEOTIDE SEQUENCE [LARGE SCALE GENOMIC DNA]</scope>
    <source>
        <strain evidence="2 3">ALL</strain>
    </source>
</reference>
<evidence type="ECO:0000256" key="1">
    <source>
        <dbReference type="SAM" id="MobiDB-lite"/>
    </source>
</evidence>
<gene>
    <name evidence="2" type="ORF">L596_024949</name>
</gene>
<feature type="region of interest" description="Disordered" evidence="1">
    <location>
        <begin position="1"/>
        <end position="50"/>
    </location>
</feature>
<dbReference type="AlphaFoldDB" id="A0A4U5M6E3"/>
<organism evidence="2 3">
    <name type="scientific">Steinernema carpocapsae</name>
    <name type="common">Entomopathogenic nematode</name>
    <dbReference type="NCBI Taxonomy" id="34508"/>
    <lineage>
        <taxon>Eukaryota</taxon>
        <taxon>Metazoa</taxon>
        <taxon>Ecdysozoa</taxon>
        <taxon>Nematoda</taxon>
        <taxon>Chromadorea</taxon>
        <taxon>Rhabditida</taxon>
        <taxon>Tylenchina</taxon>
        <taxon>Panagrolaimomorpha</taxon>
        <taxon>Strongyloidoidea</taxon>
        <taxon>Steinernematidae</taxon>
        <taxon>Steinernema</taxon>
    </lineage>
</organism>
<proteinExistence type="predicted"/>
<accession>A0A4U5M6E3</accession>
<dbReference type="EMBL" id="AZBU02000009">
    <property type="protein sequence ID" value="TKR64414.1"/>
    <property type="molecule type" value="Genomic_DNA"/>
</dbReference>
<evidence type="ECO:0000313" key="2">
    <source>
        <dbReference type="EMBL" id="TKR64414.1"/>
    </source>
</evidence>
<name>A0A4U5M6E3_STECR</name>